<dbReference type="AlphaFoldDB" id="C0NI09"/>
<dbReference type="HOGENOM" id="CLU_979918_0_0_1"/>
<sequence length="284" mass="32270">MDFRRPDFKVVARKQPATKYDIIWPTIKLSNGHTIVMIRQIHMVELNNQIQMSRQRKKTTHLLALASAAATRLEQISSSAKPTLRVTSTWMNAGINAWEIRELHHLEIERESLFVQGNVMLGMNIIRISSSTIARFSSNQKSVGLKGREVVIGKVPNPNTGIRHHQLVYWYYALQILPPQVYAWNSRVDGNNLVSAESIVMIKCKVYPSPKSRSVSAARLDQNMFAIFSNSEIKGDCSQILSFRNLHYCKDIELAMPRTQLHVDEAEQLVDSSQFARGPAVSRE</sequence>
<evidence type="ECO:0000313" key="2">
    <source>
        <dbReference type="Proteomes" id="UP000001631"/>
    </source>
</evidence>
<dbReference type="GeneID" id="69035997"/>
<dbReference type="VEuPathDB" id="FungiDB:I7I50_09913"/>
<name>C0NI09_AJECG</name>
<accession>C0NI09</accession>
<keyword evidence="2" id="KW-1185">Reference proteome</keyword>
<evidence type="ECO:0000313" key="1">
    <source>
        <dbReference type="EMBL" id="EEH09444.1"/>
    </source>
</evidence>
<dbReference type="RefSeq" id="XP_045289925.1">
    <property type="nucleotide sequence ID" value="XM_045430030.1"/>
</dbReference>
<dbReference type="EMBL" id="GG663365">
    <property type="protein sequence ID" value="EEH09444.1"/>
    <property type="molecule type" value="Genomic_DNA"/>
</dbReference>
<proteinExistence type="predicted"/>
<dbReference type="InParanoid" id="C0NI09"/>
<protein>
    <submittedName>
        <fullName evidence="1">Phosphotransferase enzyme family protein</fullName>
    </submittedName>
</protein>
<gene>
    <name evidence="1" type="ORF">HCBG_02981</name>
</gene>
<dbReference type="STRING" id="447093.C0NI09"/>
<organism evidence="1 2">
    <name type="scientific">Ajellomyces capsulatus (strain G186AR / H82 / ATCC MYA-2454 / RMSCC 2432)</name>
    <name type="common">Darling's disease fungus</name>
    <name type="synonym">Histoplasma capsulatum</name>
    <dbReference type="NCBI Taxonomy" id="447093"/>
    <lineage>
        <taxon>Eukaryota</taxon>
        <taxon>Fungi</taxon>
        <taxon>Dikarya</taxon>
        <taxon>Ascomycota</taxon>
        <taxon>Pezizomycotina</taxon>
        <taxon>Eurotiomycetes</taxon>
        <taxon>Eurotiomycetidae</taxon>
        <taxon>Onygenales</taxon>
        <taxon>Ajellomycetaceae</taxon>
        <taxon>Histoplasma</taxon>
    </lineage>
</organism>
<dbReference type="Proteomes" id="UP000001631">
    <property type="component" value="Unassembled WGS sequence"/>
</dbReference>
<reference evidence="1" key="1">
    <citation type="submission" date="2009-02" db="EMBL/GenBank/DDBJ databases">
        <title>The Genome Sequence of Ajellomyces capsulatus strain G186AR.</title>
        <authorList>
            <consortium name="The Broad Institute Genome Sequencing Platform"/>
            <person name="Champion M."/>
            <person name="Cuomo C."/>
            <person name="Ma L.-J."/>
            <person name="Henn M.R."/>
            <person name="Sil A."/>
            <person name="Goldman B."/>
            <person name="Young S.K."/>
            <person name="Kodira C.D."/>
            <person name="Zeng Q."/>
            <person name="Koehrsen M."/>
            <person name="Alvarado L."/>
            <person name="Berlin A."/>
            <person name="Borenstein D."/>
            <person name="Chen Z."/>
            <person name="Engels R."/>
            <person name="Freedman E."/>
            <person name="Gellesch M."/>
            <person name="Goldberg J."/>
            <person name="Griggs A."/>
            <person name="Gujja S."/>
            <person name="Heiman D."/>
            <person name="Hepburn T."/>
            <person name="Howarth C."/>
            <person name="Jen D."/>
            <person name="Larson L."/>
            <person name="Lewis B."/>
            <person name="Mehta T."/>
            <person name="Park D."/>
            <person name="Pearson M."/>
            <person name="Roberts A."/>
            <person name="Saif S."/>
            <person name="Shea T."/>
            <person name="Shenoy N."/>
            <person name="Sisk P."/>
            <person name="Stolte C."/>
            <person name="Sykes S."/>
            <person name="Walk T."/>
            <person name="White J."/>
            <person name="Yandava C."/>
            <person name="Klein B."/>
            <person name="McEwen J.G."/>
            <person name="Puccia R."/>
            <person name="Goldman G.H."/>
            <person name="Felipe M.S."/>
            <person name="Nino-Vega G."/>
            <person name="San-Blas G."/>
            <person name="Taylor J."/>
            <person name="Mendoza L."/>
            <person name="Galagan J."/>
            <person name="Nusbaum C."/>
            <person name="Birren B."/>
        </authorList>
    </citation>
    <scope>NUCLEOTIDE SEQUENCE</scope>
    <source>
        <strain evidence="1">G186AR</strain>
    </source>
</reference>